<dbReference type="Proteomes" id="UP000515563">
    <property type="component" value="Chromosome"/>
</dbReference>
<protein>
    <submittedName>
        <fullName evidence="3">YcxB family protein</fullName>
    </submittedName>
</protein>
<gene>
    <name evidence="3" type="ORF">F1D05_32550</name>
</gene>
<reference evidence="3 4" key="2">
    <citation type="journal article" date="2020" name="Microbiol. Resour. Announc.">
        <title>Antarctic desert soil bacteria exhibit high novel natural product potential, evaluated through long-read genome sequencing and comparative genomics.</title>
        <authorList>
            <person name="Benaud N."/>
            <person name="Edwards R.J."/>
            <person name="Amos T.G."/>
            <person name="D'Agostino P.M."/>
            <person name="Gutierrez-Chavez C."/>
            <person name="Montgomery K."/>
            <person name="Nicetic I."/>
            <person name="Ferrari B.C."/>
        </authorList>
    </citation>
    <scope>NUCLEOTIDE SEQUENCE [LARGE SCALE GENOMIC DNA]</scope>
    <source>
        <strain evidence="3 4">SPB151</strain>
    </source>
</reference>
<reference evidence="4" key="1">
    <citation type="submission" date="2019-09" db="EMBL/GenBank/DDBJ databases">
        <title>Antimicrobial potential of Antarctic Bacteria.</title>
        <authorList>
            <person name="Benaud N."/>
            <person name="Edwards R.J."/>
            <person name="Ferrari B.C."/>
        </authorList>
    </citation>
    <scope>NUCLEOTIDE SEQUENCE [LARGE SCALE GENOMIC DNA]</scope>
    <source>
        <strain evidence="4">SPB151</strain>
    </source>
</reference>
<sequence length="158" mass="17649">MSAQAPSVEVAWEGGFRASTEVFLAWLGWRAWIVRVVGLLLAIWVVGTAGGAGPMIVGLIEGLVLLSVPEWTAAISWWMSRRLGRRFVSLIAATGIARRTEVTSWFYSWESFSRACRTRRYWILGAGRTLIVLPVSEFSPEDEVRFRTYLAAGGLLRQ</sequence>
<name>A0A7G6X6C4_9ACTN</name>
<dbReference type="RefSeq" id="WP_185444196.1">
    <property type="nucleotide sequence ID" value="NZ_CP043661.1"/>
</dbReference>
<dbReference type="AlphaFoldDB" id="A0A7G6X6C4"/>
<evidence type="ECO:0000313" key="4">
    <source>
        <dbReference type="Proteomes" id="UP000515563"/>
    </source>
</evidence>
<keyword evidence="4" id="KW-1185">Reference proteome</keyword>
<keyword evidence="1" id="KW-0812">Transmembrane</keyword>
<keyword evidence="1" id="KW-0472">Membrane</keyword>
<dbReference type="InterPro" id="IPR025588">
    <property type="entry name" value="YcxB-like_C"/>
</dbReference>
<evidence type="ECO:0000259" key="2">
    <source>
        <dbReference type="Pfam" id="PF14317"/>
    </source>
</evidence>
<keyword evidence="1" id="KW-1133">Transmembrane helix</keyword>
<evidence type="ECO:0000256" key="1">
    <source>
        <dbReference type="SAM" id="Phobius"/>
    </source>
</evidence>
<dbReference type="EMBL" id="CP043661">
    <property type="protein sequence ID" value="QNE21789.1"/>
    <property type="molecule type" value="Genomic_DNA"/>
</dbReference>
<evidence type="ECO:0000313" key="3">
    <source>
        <dbReference type="EMBL" id="QNE21789.1"/>
    </source>
</evidence>
<feature type="domain" description="YcxB-like C-terminal" evidence="2">
    <location>
        <begin position="94"/>
        <end position="149"/>
    </location>
</feature>
<organism evidence="3 4">
    <name type="scientific">Kribbella qitaiheensis</name>
    <dbReference type="NCBI Taxonomy" id="1544730"/>
    <lineage>
        <taxon>Bacteria</taxon>
        <taxon>Bacillati</taxon>
        <taxon>Actinomycetota</taxon>
        <taxon>Actinomycetes</taxon>
        <taxon>Propionibacteriales</taxon>
        <taxon>Kribbellaceae</taxon>
        <taxon>Kribbella</taxon>
    </lineage>
</organism>
<feature type="transmembrane region" description="Helical" evidence="1">
    <location>
        <begin position="56"/>
        <end position="79"/>
    </location>
</feature>
<dbReference type="KEGG" id="kqi:F1D05_32550"/>
<accession>A0A7G6X6C4</accession>
<proteinExistence type="predicted"/>
<feature type="transmembrane region" description="Helical" evidence="1">
    <location>
        <begin position="32"/>
        <end position="50"/>
    </location>
</feature>
<dbReference type="Pfam" id="PF14317">
    <property type="entry name" value="YcxB"/>
    <property type="match status" value="1"/>
</dbReference>